<accession>A0AAD9RHH1</accession>
<reference evidence="1" key="2">
    <citation type="journal article" date="2023" name="Commun. Biol.">
        <title>Intrasexual cuticular hydrocarbon dimorphism in a wasp sheds light on hydrocarbon biosynthesis genes in Hymenoptera.</title>
        <authorList>
            <person name="Moris V.C."/>
            <person name="Podsiadlowski L."/>
            <person name="Martin S."/>
            <person name="Oeyen J.P."/>
            <person name="Donath A."/>
            <person name="Petersen M."/>
            <person name="Wilbrandt J."/>
            <person name="Misof B."/>
            <person name="Liedtke D."/>
            <person name="Thamm M."/>
            <person name="Scheiner R."/>
            <person name="Schmitt T."/>
            <person name="Niehuis O."/>
        </authorList>
    </citation>
    <scope>NUCLEOTIDE SEQUENCE</scope>
    <source>
        <strain evidence="1">GBR_01_08_01A</strain>
    </source>
</reference>
<dbReference type="EMBL" id="JAIFRP010000073">
    <property type="protein sequence ID" value="KAK2579867.1"/>
    <property type="molecule type" value="Genomic_DNA"/>
</dbReference>
<sequence length="80" mass="9101">MRETTELLISGSHDLEGYDTDRKPLFKKPGFHGSATATSLPAISVKSWTDGVRVRKPIFWLKVRPALRQENALHETARRK</sequence>
<evidence type="ECO:0000313" key="2">
    <source>
        <dbReference type="Proteomes" id="UP001258017"/>
    </source>
</evidence>
<dbReference type="AlphaFoldDB" id="A0AAD9RHH1"/>
<dbReference type="Proteomes" id="UP001258017">
    <property type="component" value="Unassembled WGS sequence"/>
</dbReference>
<gene>
    <name evidence="1" type="ORF">KPH14_007550</name>
</gene>
<reference evidence="1" key="1">
    <citation type="submission" date="2021-08" db="EMBL/GenBank/DDBJ databases">
        <authorList>
            <person name="Misof B."/>
            <person name="Oliver O."/>
            <person name="Podsiadlowski L."/>
            <person name="Donath A."/>
            <person name="Peters R."/>
            <person name="Mayer C."/>
            <person name="Rust J."/>
            <person name="Gunkel S."/>
            <person name="Lesny P."/>
            <person name="Martin S."/>
            <person name="Oeyen J.P."/>
            <person name="Petersen M."/>
            <person name="Panagiotis P."/>
            <person name="Wilbrandt J."/>
            <person name="Tanja T."/>
        </authorList>
    </citation>
    <scope>NUCLEOTIDE SEQUENCE</scope>
    <source>
        <strain evidence="1">GBR_01_08_01A</strain>
        <tissue evidence="1">Thorax + abdomen</tissue>
    </source>
</reference>
<name>A0AAD9RHH1_9HYME</name>
<comment type="caution">
    <text evidence="1">The sequence shown here is derived from an EMBL/GenBank/DDBJ whole genome shotgun (WGS) entry which is preliminary data.</text>
</comment>
<protein>
    <submittedName>
        <fullName evidence="1">Uncharacterized protein</fullName>
    </submittedName>
</protein>
<keyword evidence="2" id="KW-1185">Reference proteome</keyword>
<evidence type="ECO:0000313" key="1">
    <source>
        <dbReference type="EMBL" id="KAK2579867.1"/>
    </source>
</evidence>
<organism evidence="1 2">
    <name type="scientific">Odynerus spinipes</name>
    <dbReference type="NCBI Taxonomy" id="1348599"/>
    <lineage>
        <taxon>Eukaryota</taxon>
        <taxon>Metazoa</taxon>
        <taxon>Ecdysozoa</taxon>
        <taxon>Arthropoda</taxon>
        <taxon>Hexapoda</taxon>
        <taxon>Insecta</taxon>
        <taxon>Pterygota</taxon>
        <taxon>Neoptera</taxon>
        <taxon>Endopterygota</taxon>
        <taxon>Hymenoptera</taxon>
        <taxon>Apocrita</taxon>
        <taxon>Aculeata</taxon>
        <taxon>Vespoidea</taxon>
        <taxon>Vespidae</taxon>
        <taxon>Eumeninae</taxon>
        <taxon>Odynerus</taxon>
    </lineage>
</organism>
<proteinExistence type="predicted"/>